<gene>
    <name evidence="1" type="ORF">WKI68_39940</name>
</gene>
<keyword evidence="2" id="KW-1185">Reference proteome</keyword>
<accession>A0ABU8UCV2</accession>
<dbReference type="Proteomes" id="UP001382904">
    <property type="component" value="Unassembled WGS sequence"/>
</dbReference>
<name>A0ABU8UCV2_9ACTN</name>
<dbReference type="EMBL" id="JBBKAM010000004">
    <property type="protein sequence ID" value="MEJ8645724.1"/>
    <property type="molecule type" value="Genomic_DNA"/>
</dbReference>
<evidence type="ECO:0000313" key="2">
    <source>
        <dbReference type="Proteomes" id="UP001382904"/>
    </source>
</evidence>
<reference evidence="1 2" key="1">
    <citation type="submission" date="2024-03" db="EMBL/GenBank/DDBJ databases">
        <title>Novel Streptomyces species of biotechnological and ecological value are a feature of Machair soil.</title>
        <authorList>
            <person name="Prole J.R."/>
            <person name="Goodfellow M."/>
            <person name="Allenby N."/>
            <person name="Ward A.C."/>
        </authorList>
    </citation>
    <scope>NUCLEOTIDE SEQUENCE [LARGE SCALE GENOMIC DNA]</scope>
    <source>
        <strain evidence="1 2">MS1.HAVA.3</strain>
    </source>
</reference>
<evidence type="ECO:0008006" key="3">
    <source>
        <dbReference type="Google" id="ProtNLM"/>
    </source>
</evidence>
<comment type="caution">
    <text evidence="1">The sequence shown here is derived from an EMBL/GenBank/DDBJ whole genome shotgun (WGS) entry which is preliminary data.</text>
</comment>
<evidence type="ECO:0000313" key="1">
    <source>
        <dbReference type="EMBL" id="MEJ8645724.1"/>
    </source>
</evidence>
<protein>
    <recommendedName>
        <fullName evidence="3">Secreted protein</fullName>
    </recommendedName>
</protein>
<organism evidence="1 2">
    <name type="scientific">Streptomyces caledonius</name>
    <dbReference type="NCBI Taxonomy" id="3134107"/>
    <lineage>
        <taxon>Bacteria</taxon>
        <taxon>Bacillati</taxon>
        <taxon>Actinomycetota</taxon>
        <taxon>Actinomycetes</taxon>
        <taxon>Kitasatosporales</taxon>
        <taxon>Streptomycetaceae</taxon>
        <taxon>Streptomyces</taxon>
    </lineage>
</organism>
<sequence>MTLTTPTEQPGGHWRNHAPAYVGLAAVLGTVLAGHLQAQSVLETGRLQAKSATRQVAGTLDATNAQIEAARQSDRVHEQVTRYGELIQASTRMRFLMLRFERLDEAGKRDPAVISELTKDTPDLAAKANSAAVILGGHTSESVRRNSHGIAFTLPYTAQCLETARPGSTSGYRVDYPDRGPMDCAELRRWLEGHEKALAKEPPTFS</sequence>
<proteinExistence type="predicted"/>